<evidence type="ECO:0000259" key="4">
    <source>
        <dbReference type="Pfam" id="PF13490"/>
    </source>
</evidence>
<keyword evidence="3" id="KW-0812">Transmembrane</keyword>
<evidence type="ECO:0000256" key="2">
    <source>
        <dbReference type="ARBA" id="ARBA00023163"/>
    </source>
</evidence>
<evidence type="ECO:0000256" key="1">
    <source>
        <dbReference type="ARBA" id="ARBA00023015"/>
    </source>
</evidence>
<keyword evidence="3" id="KW-0472">Membrane</keyword>
<accession>A0ABX1RD27</accession>
<dbReference type="EMBL" id="JAAXKY010000032">
    <property type="protein sequence ID" value="NMH77917.1"/>
    <property type="molecule type" value="Genomic_DNA"/>
</dbReference>
<dbReference type="InterPro" id="IPR027383">
    <property type="entry name" value="Znf_put"/>
</dbReference>
<dbReference type="Proteomes" id="UP001296706">
    <property type="component" value="Unassembled WGS sequence"/>
</dbReference>
<dbReference type="Gene3D" id="1.10.10.1320">
    <property type="entry name" value="Anti-sigma factor, zinc-finger domain"/>
    <property type="match status" value="1"/>
</dbReference>
<feature type="domain" description="Putative zinc-finger" evidence="4">
    <location>
        <begin position="11"/>
        <end position="37"/>
    </location>
</feature>
<name>A0ABX1RD27_9PSEU</name>
<dbReference type="InterPro" id="IPR041916">
    <property type="entry name" value="Anti_sigma_zinc_sf"/>
</dbReference>
<sequence length="212" mass="22129">MTDGECRRLELGAYLVGSLEPDERAVVDQHVADCGECLTELAELAPIPALLGSLNPAEARQRLLVPGPGLLSRAIEAVKEDDDLHSRRLRRWKLVASAAAAVAIAAALPQVIPTAAATPLAVATGVTAAGMGTMEQRTWGTAVQLQLTGLPPAPGYRAYATARDGHTEVAANWGATPGGRVTISGATAIPRSQLAFIQVRTIDGRPLMTLPC</sequence>
<comment type="caution">
    <text evidence="5">The sequence shown here is derived from an EMBL/GenBank/DDBJ whole genome shotgun (WGS) entry which is preliminary data.</text>
</comment>
<keyword evidence="3" id="KW-1133">Transmembrane helix</keyword>
<keyword evidence="6" id="KW-1185">Reference proteome</keyword>
<reference evidence="5 6" key="1">
    <citation type="submission" date="2020-04" db="EMBL/GenBank/DDBJ databases">
        <authorList>
            <person name="Klaysubun C."/>
            <person name="Duangmal K."/>
            <person name="Lipun K."/>
        </authorList>
    </citation>
    <scope>NUCLEOTIDE SEQUENCE [LARGE SCALE GENOMIC DNA]</scope>
    <source>
        <strain evidence="5 6">JCM 11839</strain>
    </source>
</reference>
<protein>
    <submittedName>
        <fullName evidence="5">Zf-HC2 domain-containing protein</fullName>
    </submittedName>
</protein>
<keyword evidence="2" id="KW-0804">Transcription</keyword>
<gene>
    <name evidence="5" type="ORF">HF577_12585</name>
</gene>
<evidence type="ECO:0000313" key="6">
    <source>
        <dbReference type="Proteomes" id="UP001296706"/>
    </source>
</evidence>
<keyword evidence="1" id="KW-0805">Transcription regulation</keyword>
<proteinExistence type="predicted"/>
<evidence type="ECO:0000256" key="3">
    <source>
        <dbReference type="SAM" id="Phobius"/>
    </source>
</evidence>
<feature type="transmembrane region" description="Helical" evidence="3">
    <location>
        <begin position="94"/>
        <end position="112"/>
    </location>
</feature>
<dbReference type="Pfam" id="PF13490">
    <property type="entry name" value="zf-HC2"/>
    <property type="match status" value="1"/>
</dbReference>
<organism evidence="5 6">
    <name type="scientific">Pseudonocardia xinjiangensis</name>
    <dbReference type="NCBI Taxonomy" id="75289"/>
    <lineage>
        <taxon>Bacteria</taxon>
        <taxon>Bacillati</taxon>
        <taxon>Actinomycetota</taxon>
        <taxon>Actinomycetes</taxon>
        <taxon>Pseudonocardiales</taxon>
        <taxon>Pseudonocardiaceae</taxon>
        <taxon>Pseudonocardia</taxon>
    </lineage>
</organism>
<dbReference type="RefSeq" id="WP_169395982.1">
    <property type="nucleotide sequence ID" value="NZ_BAAAJH010000037.1"/>
</dbReference>
<evidence type="ECO:0000313" key="5">
    <source>
        <dbReference type="EMBL" id="NMH77917.1"/>
    </source>
</evidence>